<reference evidence="1 2" key="1">
    <citation type="submission" date="2020-08" db="EMBL/GenBank/DDBJ databases">
        <title>Cohnella phylogeny.</title>
        <authorList>
            <person name="Dunlap C."/>
        </authorList>
    </citation>
    <scope>NUCLEOTIDE SEQUENCE [LARGE SCALE GENOMIC DNA]</scope>
    <source>
        <strain evidence="1 2">DSM 25241</strain>
    </source>
</reference>
<sequence>MADPYRNLVSSLEQRFNGIVSQAVSGLGAELGTITAGGLKLDSFKHEIPDYGVAEWMAKLHVPAFTWVGTMTSPVQEDGIPLAGASTSAPTRFDFDEAEVEGVRVEIKAGFSPGDRVLAIPVNDGNHAVVVCKVVGADG</sequence>
<protein>
    <submittedName>
        <fullName evidence="1">Uncharacterized protein</fullName>
    </submittedName>
</protein>
<accession>A0A841T403</accession>
<gene>
    <name evidence="1" type="ORF">H7B67_24820</name>
</gene>
<dbReference type="EMBL" id="JACJVQ010000021">
    <property type="protein sequence ID" value="MBB6637365.1"/>
    <property type="molecule type" value="Genomic_DNA"/>
</dbReference>
<dbReference type="AlphaFoldDB" id="A0A841T403"/>
<evidence type="ECO:0000313" key="1">
    <source>
        <dbReference type="EMBL" id="MBB6637365.1"/>
    </source>
</evidence>
<organism evidence="1 2">
    <name type="scientific">Cohnella thailandensis</name>
    <dbReference type="NCBI Taxonomy" id="557557"/>
    <lineage>
        <taxon>Bacteria</taxon>
        <taxon>Bacillati</taxon>
        <taxon>Bacillota</taxon>
        <taxon>Bacilli</taxon>
        <taxon>Bacillales</taxon>
        <taxon>Paenibacillaceae</taxon>
        <taxon>Cohnella</taxon>
    </lineage>
</organism>
<keyword evidence="2" id="KW-1185">Reference proteome</keyword>
<evidence type="ECO:0000313" key="2">
    <source>
        <dbReference type="Proteomes" id="UP000535838"/>
    </source>
</evidence>
<comment type="caution">
    <text evidence="1">The sequence shown here is derived from an EMBL/GenBank/DDBJ whole genome shotgun (WGS) entry which is preliminary data.</text>
</comment>
<proteinExistence type="predicted"/>
<dbReference type="RefSeq" id="WP_185122569.1">
    <property type="nucleotide sequence ID" value="NZ_JACJVQ010000021.1"/>
</dbReference>
<dbReference type="Proteomes" id="UP000535838">
    <property type="component" value="Unassembled WGS sequence"/>
</dbReference>
<name>A0A841T403_9BACL</name>